<sequence>MIDRNQAIHYCYVGPSQLVGKNKYTYALGDAFATGVSLAEAAEVELGETLPESTVVSIGTAVATVALLYGYHGINWSRIDSLVRSGCIRHVFFGSIEELAQAESFSFSCENLEWAKLLKLPSSQMKDGSISILYRFLAEE</sequence>
<organism evidence="1">
    <name type="scientific">marine sediment metagenome</name>
    <dbReference type="NCBI Taxonomy" id="412755"/>
    <lineage>
        <taxon>unclassified sequences</taxon>
        <taxon>metagenomes</taxon>
        <taxon>ecological metagenomes</taxon>
    </lineage>
</organism>
<dbReference type="EMBL" id="BARW01021886">
    <property type="protein sequence ID" value="GAI93126.1"/>
    <property type="molecule type" value="Genomic_DNA"/>
</dbReference>
<reference evidence="1" key="1">
    <citation type="journal article" date="2014" name="Front. Microbiol.">
        <title>High frequency of phylogenetically diverse reductive dehalogenase-homologous genes in deep subseafloor sedimentary metagenomes.</title>
        <authorList>
            <person name="Kawai M."/>
            <person name="Futagami T."/>
            <person name="Toyoda A."/>
            <person name="Takaki Y."/>
            <person name="Nishi S."/>
            <person name="Hori S."/>
            <person name="Arai W."/>
            <person name="Tsubouchi T."/>
            <person name="Morono Y."/>
            <person name="Uchiyama I."/>
            <person name="Ito T."/>
            <person name="Fujiyama A."/>
            <person name="Inagaki F."/>
            <person name="Takami H."/>
        </authorList>
    </citation>
    <scope>NUCLEOTIDE SEQUENCE</scope>
    <source>
        <strain evidence="1">Expedition CK06-06</strain>
    </source>
</reference>
<accession>X1TP29</accession>
<protein>
    <submittedName>
        <fullName evidence="1">Uncharacterized protein</fullName>
    </submittedName>
</protein>
<evidence type="ECO:0000313" key="1">
    <source>
        <dbReference type="EMBL" id="GAI93126.1"/>
    </source>
</evidence>
<dbReference type="AlphaFoldDB" id="X1TP29"/>
<proteinExistence type="predicted"/>
<comment type="caution">
    <text evidence="1">The sequence shown here is derived from an EMBL/GenBank/DDBJ whole genome shotgun (WGS) entry which is preliminary data.</text>
</comment>
<gene>
    <name evidence="1" type="ORF">S12H4_36678</name>
</gene>
<name>X1TP29_9ZZZZ</name>